<gene>
    <name evidence="1" type="primary">CYP71C3</name>
    <name evidence="1" type="ORF">CM83_101526</name>
</gene>
<dbReference type="EMBL" id="GBHO01033800">
    <property type="protein sequence ID" value="JAG09804.1"/>
    <property type="molecule type" value="Transcribed_RNA"/>
</dbReference>
<name>A0A0A9WPV1_LYGHE</name>
<sequence>MSCKEKPSYVKVLELLRDAFDLTPSTVVSDFESSLRGAGRQVHPNAVLYGCWFHFAQAIIKHVAVSGLKPYLNTDQAFGNIIRRLRAIALLPPDDIEAGFAHVQCVIQEAGMTRLLEPVTE</sequence>
<organism evidence="1">
    <name type="scientific">Lygus hesperus</name>
    <name type="common">Western plant bug</name>
    <dbReference type="NCBI Taxonomy" id="30085"/>
    <lineage>
        <taxon>Eukaryota</taxon>
        <taxon>Metazoa</taxon>
        <taxon>Ecdysozoa</taxon>
        <taxon>Arthropoda</taxon>
        <taxon>Hexapoda</taxon>
        <taxon>Insecta</taxon>
        <taxon>Pterygota</taxon>
        <taxon>Neoptera</taxon>
        <taxon>Paraneoptera</taxon>
        <taxon>Hemiptera</taxon>
        <taxon>Heteroptera</taxon>
        <taxon>Panheteroptera</taxon>
        <taxon>Cimicomorpha</taxon>
        <taxon>Miridae</taxon>
        <taxon>Mirini</taxon>
        <taxon>Lygus</taxon>
    </lineage>
</organism>
<dbReference type="AlphaFoldDB" id="A0A0A9WPV1"/>
<reference evidence="1" key="2">
    <citation type="submission" date="2014-07" db="EMBL/GenBank/DDBJ databases">
        <authorList>
            <person name="Hull J."/>
        </authorList>
    </citation>
    <scope>NUCLEOTIDE SEQUENCE</scope>
</reference>
<reference evidence="1" key="1">
    <citation type="journal article" date="2014" name="PLoS ONE">
        <title>Transcriptome-Based Identification of ABC Transporters in the Western Tarnished Plant Bug Lygus hesperus.</title>
        <authorList>
            <person name="Hull J.J."/>
            <person name="Chaney K."/>
            <person name="Geib S.M."/>
            <person name="Fabrick J.A."/>
            <person name="Brent C.S."/>
            <person name="Walsh D."/>
            <person name="Lavine L.C."/>
        </authorList>
    </citation>
    <scope>NUCLEOTIDE SEQUENCE</scope>
</reference>
<evidence type="ECO:0000313" key="1">
    <source>
        <dbReference type="EMBL" id="JAG09804.1"/>
    </source>
</evidence>
<protein>
    <submittedName>
        <fullName evidence="1">Cytochrome P450 71C3</fullName>
    </submittedName>
</protein>
<proteinExistence type="predicted"/>
<accession>A0A0A9WPV1</accession>